<dbReference type="Pfam" id="PF01098">
    <property type="entry name" value="FTSW_RODA_SPOVE"/>
    <property type="match status" value="1"/>
</dbReference>
<evidence type="ECO:0000256" key="7">
    <source>
        <dbReference type="ARBA" id="ARBA00022989"/>
    </source>
</evidence>
<evidence type="ECO:0000256" key="4">
    <source>
        <dbReference type="ARBA" id="ARBA00022692"/>
    </source>
</evidence>
<sequence>MNRKYSLYLLIFAMVILISIGLVMLASTSAYATDGMAQNYKGLRQQGMWLGLGIGVCVVMAMIDYHQLKRWFWPIFIGTCVLLALCYVPGIGREINGERRWIDAGLVGLSWLRFQPSELGKVVTIIAVAFYFDRLAEMNGNLMKNAKPLEKKFLPGFVYPGVLAAVPALLILFEKDLGSAATLFAVVLAMLFIAGSNWFWLSSVFVAGAGALAAMVIMIPNRARRFLAIADLEAFKADEGLQQWRALLALGSGGVWGLGLGNGREKMFYMPYAHTDFIFPMIGEELGAIGTLSVVFMFVLFTVAAFAIAMNAPDRFGMLLGSGIAALIAIEAALNIGVTTATLPNTGLPLPFVSYGGSSMLCTLMAVGILINIYRQGIDPTEPDPKKVTVRRKRVTPRV</sequence>
<evidence type="ECO:0000256" key="8">
    <source>
        <dbReference type="ARBA" id="ARBA00023136"/>
    </source>
</evidence>
<evidence type="ECO:0000256" key="1">
    <source>
        <dbReference type="ARBA" id="ARBA00004141"/>
    </source>
</evidence>
<dbReference type="InterPro" id="IPR001182">
    <property type="entry name" value="FtsW/RodA"/>
</dbReference>
<dbReference type="EC" id="2.4.99.28" evidence="14"/>
<keyword evidence="6" id="KW-0573">Peptidoglycan synthesis</keyword>
<proteinExistence type="inferred from homology"/>
<evidence type="ECO:0000256" key="13">
    <source>
        <dbReference type="ARBA" id="ARBA00041418"/>
    </source>
</evidence>
<comment type="subcellular location">
    <subcellularLocation>
        <location evidence="1">Membrane</location>
        <topology evidence="1">Multi-pass membrane protein</topology>
    </subcellularLocation>
</comment>
<keyword evidence="5" id="KW-0133">Cell shape</keyword>
<dbReference type="GO" id="GO:0008955">
    <property type="term" value="F:peptidoglycan glycosyltransferase activity"/>
    <property type="evidence" value="ECO:0007669"/>
    <property type="project" value="UniProtKB-EC"/>
</dbReference>
<evidence type="ECO:0000256" key="14">
    <source>
        <dbReference type="ARBA" id="ARBA00044770"/>
    </source>
</evidence>
<organism evidence="16 17">
    <name type="scientific">Sulfuriroseicoccus oceanibius</name>
    <dbReference type="NCBI Taxonomy" id="2707525"/>
    <lineage>
        <taxon>Bacteria</taxon>
        <taxon>Pseudomonadati</taxon>
        <taxon>Verrucomicrobiota</taxon>
        <taxon>Verrucomicrobiia</taxon>
        <taxon>Verrucomicrobiales</taxon>
        <taxon>Verrucomicrobiaceae</taxon>
        <taxon>Sulfuriroseicoccus</taxon>
    </lineage>
</organism>
<evidence type="ECO:0000256" key="15">
    <source>
        <dbReference type="ARBA" id="ARBA00049902"/>
    </source>
</evidence>
<dbReference type="GO" id="GO:0032153">
    <property type="term" value="C:cell division site"/>
    <property type="evidence" value="ECO:0007669"/>
    <property type="project" value="TreeGrafter"/>
</dbReference>
<dbReference type="RefSeq" id="WP_164364279.1">
    <property type="nucleotide sequence ID" value="NZ_CP066776.1"/>
</dbReference>
<evidence type="ECO:0000313" key="17">
    <source>
        <dbReference type="Proteomes" id="UP000475117"/>
    </source>
</evidence>
<keyword evidence="16" id="KW-0131">Cell cycle</keyword>
<dbReference type="GO" id="GO:0015648">
    <property type="term" value="F:lipid-linked peptidoglycan transporter activity"/>
    <property type="evidence" value="ECO:0007669"/>
    <property type="project" value="TreeGrafter"/>
</dbReference>
<keyword evidence="3" id="KW-0808">Transferase</keyword>
<evidence type="ECO:0000256" key="11">
    <source>
        <dbReference type="ARBA" id="ARBA00038053"/>
    </source>
</evidence>
<dbReference type="KEGG" id="soa:G3M56_012540"/>
<dbReference type="GO" id="GO:0005886">
    <property type="term" value="C:plasma membrane"/>
    <property type="evidence" value="ECO:0007669"/>
    <property type="project" value="TreeGrafter"/>
</dbReference>
<keyword evidence="4" id="KW-0812">Transmembrane</keyword>
<gene>
    <name evidence="16" type="ORF">G3M56_012540</name>
</gene>
<accession>A0A6B3LE78</accession>
<evidence type="ECO:0000256" key="6">
    <source>
        <dbReference type="ARBA" id="ARBA00022984"/>
    </source>
</evidence>
<comment type="similarity">
    <text evidence="11">Belongs to the SEDS family. FtsW subfamily.</text>
</comment>
<dbReference type="GO" id="GO:0009252">
    <property type="term" value="P:peptidoglycan biosynthetic process"/>
    <property type="evidence" value="ECO:0007669"/>
    <property type="project" value="UniProtKB-KW"/>
</dbReference>
<evidence type="ECO:0000256" key="12">
    <source>
        <dbReference type="ARBA" id="ARBA00041185"/>
    </source>
</evidence>
<dbReference type="PANTHER" id="PTHR30474:SF2">
    <property type="entry name" value="PEPTIDOGLYCAN GLYCOSYLTRANSFERASE FTSW-RELATED"/>
    <property type="match status" value="1"/>
</dbReference>
<dbReference type="PANTHER" id="PTHR30474">
    <property type="entry name" value="CELL CYCLE PROTEIN"/>
    <property type="match status" value="1"/>
</dbReference>
<evidence type="ECO:0000256" key="9">
    <source>
        <dbReference type="ARBA" id="ARBA00032370"/>
    </source>
</evidence>
<keyword evidence="17" id="KW-1185">Reference proteome</keyword>
<keyword evidence="8" id="KW-0472">Membrane</keyword>
<keyword evidence="7" id="KW-1133">Transmembrane helix</keyword>
<evidence type="ECO:0000256" key="3">
    <source>
        <dbReference type="ARBA" id="ARBA00022679"/>
    </source>
</evidence>
<comment type="catalytic activity">
    <reaction evidence="15">
        <text>[GlcNAc-(1-&gt;4)-Mur2Ac(oyl-L-Ala-gamma-D-Glu-L-Lys-D-Ala-D-Ala)](n)-di-trans,octa-cis-undecaprenyl diphosphate + beta-D-GlcNAc-(1-&gt;4)-Mur2Ac(oyl-L-Ala-gamma-D-Glu-L-Lys-D-Ala-D-Ala)-di-trans,octa-cis-undecaprenyl diphosphate = [GlcNAc-(1-&gt;4)-Mur2Ac(oyl-L-Ala-gamma-D-Glu-L-Lys-D-Ala-D-Ala)](n+1)-di-trans,octa-cis-undecaprenyl diphosphate + di-trans,octa-cis-undecaprenyl diphosphate + H(+)</text>
        <dbReference type="Rhea" id="RHEA:23708"/>
        <dbReference type="Rhea" id="RHEA-COMP:9602"/>
        <dbReference type="Rhea" id="RHEA-COMP:9603"/>
        <dbReference type="ChEBI" id="CHEBI:15378"/>
        <dbReference type="ChEBI" id="CHEBI:58405"/>
        <dbReference type="ChEBI" id="CHEBI:60033"/>
        <dbReference type="ChEBI" id="CHEBI:78435"/>
        <dbReference type="EC" id="2.4.99.28"/>
    </reaction>
</comment>
<evidence type="ECO:0000256" key="5">
    <source>
        <dbReference type="ARBA" id="ARBA00022960"/>
    </source>
</evidence>
<protein>
    <recommendedName>
        <fullName evidence="12">Probable peptidoglycan glycosyltransferase FtsW</fullName>
        <ecNumber evidence="14">2.4.99.28</ecNumber>
    </recommendedName>
    <alternativeName>
        <fullName evidence="13">Cell division protein FtsW</fullName>
    </alternativeName>
    <alternativeName>
        <fullName evidence="10">Cell wall polymerase</fullName>
    </alternativeName>
    <alternativeName>
        <fullName evidence="9">Peptidoglycan polymerase</fullName>
    </alternativeName>
</protein>
<evidence type="ECO:0000313" key="16">
    <source>
        <dbReference type="EMBL" id="QQL44698.1"/>
    </source>
</evidence>
<reference evidence="16 17" key="1">
    <citation type="submission" date="2020-12" db="EMBL/GenBank/DDBJ databases">
        <title>Sulforoseuscoccus oceanibium gen. nov., sp. nov., a representative of the phylum Verrucomicrobia with special cytoplasmic membrane, and proposal of Sulforoseuscoccusaceae fam. nov.</title>
        <authorList>
            <person name="Xi F."/>
        </authorList>
    </citation>
    <scope>NUCLEOTIDE SEQUENCE [LARGE SCALE GENOMIC DNA]</scope>
    <source>
        <strain evidence="16 17">T37</strain>
    </source>
</reference>
<dbReference type="EMBL" id="CP066776">
    <property type="protein sequence ID" value="QQL44698.1"/>
    <property type="molecule type" value="Genomic_DNA"/>
</dbReference>
<evidence type="ECO:0000256" key="2">
    <source>
        <dbReference type="ARBA" id="ARBA00022676"/>
    </source>
</evidence>
<keyword evidence="16" id="KW-0132">Cell division</keyword>
<keyword evidence="2" id="KW-0328">Glycosyltransferase</keyword>
<dbReference type="GO" id="GO:0051301">
    <property type="term" value="P:cell division"/>
    <property type="evidence" value="ECO:0007669"/>
    <property type="project" value="UniProtKB-KW"/>
</dbReference>
<dbReference type="GO" id="GO:0008360">
    <property type="term" value="P:regulation of cell shape"/>
    <property type="evidence" value="ECO:0007669"/>
    <property type="project" value="UniProtKB-KW"/>
</dbReference>
<dbReference type="Proteomes" id="UP000475117">
    <property type="component" value="Chromosome"/>
</dbReference>
<evidence type="ECO:0000256" key="10">
    <source>
        <dbReference type="ARBA" id="ARBA00033270"/>
    </source>
</evidence>
<dbReference type="AlphaFoldDB" id="A0A6B3LE78"/>
<name>A0A6B3LE78_9BACT</name>